<keyword evidence="3" id="KW-1185">Reference proteome</keyword>
<evidence type="ECO:0000313" key="3">
    <source>
        <dbReference type="Proteomes" id="UP000288197"/>
    </source>
</evidence>
<accession>A0A369B0N3</accession>
<reference evidence="2 3" key="1">
    <citation type="submission" date="2017-05" db="EMBL/GenBank/DDBJ databases">
        <title>Vagococcus spp. assemblies.</title>
        <authorList>
            <person name="Gulvik C.A."/>
        </authorList>
    </citation>
    <scope>NUCLEOTIDE SEQUENCE [LARGE SCALE GENOMIC DNA]</scope>
    <source>
        <strain evidence="2 3">NCFB 2497</strain>
    </source>
</reference>
<evidence type="ECO:0000313" key="2">
    <source>
        <dbReference type="EMBL" id="RSU02738.1"/>
    </source>
</evidence>
<dbReference type="GeneID" id="63146115"/>
<dbReference type="AlphaFoldDB" id="A0A369B0N3"/>
<name>A0A369B0N3_9ENTE</name>
<evidence type="ECO:0000259" key="1">
    <source>
        <dbReference type="Pfam" id="PF13349"/>
    </source>
</evidence>
<dbReference type="Proteomes" id="UP000288197">
    <property type="component" value="Unassembled WGS sequence"/>
</dbReference>
<dbReference type="OrthoDB" id="9803054at2"/>
<sequence>MSIKEQKRKVLKMLEDEVITQEQALDLLEMIAREGDFETVDEIKDGPMEPIDFAIPREPFDFFGGGHQLFSVAQKVKENAFSPITLKGKNSKIAVTSYSGDEIIIKGWYKTTRNSNLMIRLEELDGRYFLDYNYHGVRYLGFDVYIPETMIPAMMIENSNATVEIRNIEASEIIVATKNASIDLHACESKRILATTKNSHIHVRKIKSDFIELSTTNAKLKVKEVLSNEADFRTTNATIDIQDSYIENSLLETKNAQIWLDFNGVAVEYLRKAQIEARTTNANIECVLPEYKRIPYRISGTTRRGNVVTDSDNLIILAQDKGYLVAQSPEYEKDANNLTFNFQTTNGSIRIRDFS</sequence>
<dbReference type="Pfam" id="PF13349">
    <property type="entry name" value="DUF4097"/>
    <property type="match status" value="1"/>
</dbReference>
<proteinExistence type="predicted"/>
<dbReference type="EMBL" id="NGJX01000004">
    <property type="protein sequence ID" value="RSU02738.1"/>
    <property type="molecule type" value="Genomic_DNA"/>
</dbReference>
<feature type="domain" description="DUF4097" evidence="1">
    <location>
        <begin position="110"/>
        <end position="286"/>
    </location>
</feature>
<protein>
    <recommendedName>
        <fullName evidence="1">DUF4097 domain-containing protein</fullName>
    </recommendedName>
</protein>
<comment type="caution">
    <text evidence="2">The sequence shown here is derived from an EMBL/GenBank/DDBJ whole genome shotgun (WGS) entry which is preliminary data.</text>
</comment>
<organism evidence="2 3">
    <name type="scientific">Vagococcus fluvialis</name>
    <dbReference type="NCBI Taxonomy" id="2738"/>
    <lineage>
        <taxon>Bacteria</taxon>
        <taxon>Bacillati</taxon>
        <taxon>Bacillota</taxon>
        <taxon>Bacilli</taxon>
        <taxon>Lactobacillales</taxon>
        <taxon>Enterococcaceae</taxon>
        <taxon>Vagococcus</taxon>
    </lineage>
</organism>
<dbReference type="RefSeq" id="WP_114289338.1">
    <property type="nucleotide sequence ID" value="NZ_JAYEYI010000036.1"/>
</dbReference>
<gene>
    <name evidence="2" type="ORF">CBF32_05575</name>
</gene>
<dbReference type="InterPro" id="IPR025164">
    <property type="entry name" value="Toastrack_DUF4097"/>
</dbReference>